<keyword evidence="5 8" id="KW-0472">Membrane</keyword>
<feature type="transmembrane region" description="Helical" evidence="8">
    <location>
        <begin position="513"/>
        <end position="532"/>
    </location>
</feature>
<dbReference type="InterPro" id="IPR001750">
    <property type="entry name" value="ND/Mrp_TM"/>
</dbReference>
<evidence type="ECO:0000256" key="8">
    <source>
        <dbReference type="SAM" id="Phobius"/>
    </source>
</evidence>
<keyword evidence="4 8" id="KW-1133">Transmembrane helix</keyword>
<protein>
    <recommendedName>
        <fullName evidence="10">NADH:quinone oxidoreductase/Mrp antiporter transmembrane domain-containing protein</fullName>
    </recommendedName>
</protein>
<dbReference type="InterPro" id="IPR010227">
    <property type="entry name" value="NADH_Q_OxRdtase_chainM/4"/>
</dbReference>
<dbReference type="RefSeq" id="WP_104985442.1">
    <property type="nucleotide sequence ID" value="NZ_CP012673.1"/>
</dbReference>
<feature type="transmembrane region" description="Helical" evidence="8">
    <location>
        <begin position="307"/>
        <end position="324"/>
    </location>
</feature>
<feature type="transmembrane region" description="Helical" evidence="8">
    <location>
        <begin position="270"/>
        <end position="295"/>
    </location>
</feature>
<dbReference type="GO" id="GO:0042773">
    <property type="term" value="P:ATP synthesis coupled electron transport"/>
    <property type="evidence" value="ECO:0007669"/>
    <property type="project" value="InterPro"/>
</dbReference>
<dbReference type="GO" id="GO:0012505">
    <property type="term" value="C:endomembrane system"/>
    <property type="evidence" value="ECO:0007669"/>
    <property type="project" value="UniProtKB-SubCell"/>
</dbReference>
<evidence type="ECO:0000256" key="9">
    <source>
        <dbReference type="SAM" id="SignalP"/>
    </source>
</evidence>
<dbReference type="OrthoDB" id="9805769at2"/>
<evidence type="ECO:0000313" key="12">
    <source>
        <dbReference type="Proteomes" id="UP000238348"/>
    </source>
</evidence>
<comment type="subcellular location">
    <subcellularLocation>
        <location evidence="1">Endomembrane system</location>
        <topology evidence="1">Multi-pass membrane protein</topology>
    </subcellularLocation>
    <subcellularLocation>
        <location evidence="6">Membrane</location>
        <topology evidence="6">Multi-pass membrane protein</topology>
    </subcellularLocation>
</comment>
<evidence type="ECO:0000256" key="7">
    <source>
        <dbReference type="SAM" id="MobiDB-lite"/>
    </source>
</evidence>
<evidence type="ECO:0000256" key="4">
    <source>
        <dbReference type="ARBA" id="ARBA00022989"/>
    </source>
</evidence>
<dbReference type="PANTHER" id="PTHR43507">
    <property type="entry name" value="NADH-UBIQUINONE OXIDOREDUCTASE CHAIN 4"/>
    <property type="match status" value="1"/>
</dbReference>
<feature type="transmembrane region" description="Helical" evidence="8">
    <location>
        <begin position="544"/>
        <end position="562"/>
    </location>
</feature>
<keyword evidence="9" id="KW-0732">Signal</keyword>
<dbReference type="Gene3D" id="2.60.40.10">
    <property type="entry name" value="Immunoglobulins"/>
    <property type="match status" value="1"/>
</dbReference>
<dbReference type="GO" id="GO:0008137">
    <property type="term" value="F:NADH dehydrogenase (ubiquinone) activity"/>
    <property type="evidence" value="ECO:0007669"/>
    <property type="project" value="InterPro"/>
</dbReference>
<dbReference type="InterPro" id="IPR013783">
    <property type="entry name" value="Ig-like_fold"/>
</dbReference>
<evidence type="ECO:0000259" key="10">
    <source>
        <dbReference type="Pfam" id="PF00361"/>
    </source>
</evidence>
<comment type="similarity">
    <text evidence="2">Belongs to the complex I subunit 4 family.</text>
</comment>
<dbReference type="PANTHER" id="PTHR43507:SF1">
    <property type="entry name" value="NADH-UBIQUINONE OXIDOREDUCTASE CHAIN 4"/>
    <property type="match status" value="1"/>
</dbReference>
<name>A0A2L0F7A5_SORCE</name>
<feature type="transmembrane region" description="Helical" evidence="8">
    <location>
        <begin position="359"/>
        <end position="379"/>
    </location>
</feature>
<evidence type="ECO:0000256" key="2">
    <source>
        <dbReference type="ARBA" id="ARBA00009025"/>
    </source>
</evidence>
<evidence type="ECO:0000256" key="5">
    <source>
        <dbReference type="ARBA" id="ARBA00023136"/>
    </source>
</evidence>
<accession>A0A2L0F7A5</accession>
<dbReference type="Proteomes" id="UP000238348">
    <property type="component" value="Chromosome"/>
</dbReference>
<feature type="transmembrane region" description="Helical" evidence="8">
    <location>
        <begin position="330"/>
        <end position="347"/>
    </location>
</feature>
<dbReference type="AlphaFoldDB" id="A0A2L0F7A5"/>
<dbReference type="EMBL" id="CP012673">
    <property type="protein sequence ID" value="AUX47422.1"/>
    <property type="molecule type" value="Genomic_DNA"/>
</dbReference>
<dbReference type="Pfam" id="PF00361">
    <property type="entry name" value="Proton_antipo_M"/>
    <property type="match status" value="1"/>
</dbReference>
<evidence type="ECO:0000256" key="3">
    <source>
        <dbReference type="ARBA" id="ARBA00022692"/>
    </source>
</evidence>
<feature type="transmembrane region" description="Helical" evidence="8">
    <location>
        <begin position="485"/>
        <end position="506"/>
    </location>
</feature>
<dbReference type="GO" id="GO:0003954">
    <property type="term" value="F:NADH dehydrogenase activity"/>
    <property type="evidence" value="ECO:0007669"/>
    <property type="project" value="TreeGrafter"/>
</dbReference>
<evidence type="ECO:0000313" key="11">
    <source>
        <dbReference type="EMBL" id="AUX47422.1"/>
    </source>
</evidence>
<feature type="transmembrane region" description="Helical" evidence="8">
    <location>
        <begin position="189"/>
        <end position="207"/>
    </location>
</feature>
<feature type="transmembrane region" description="Helical" evidence="8">
    <location>
        <begin position="617"/>
        <end position="639"/>
    </location>
</feature>
<keyword evidence="3 6" id="KW-0812">Transmembrane</keyword>
<feature type="chain" id="PRO_5014739772" description="NADH:quinone oxidoreductase/Mrp antiporter transmembrane domain-containing protein" evidence="9">
    <location>
        <begin position="45"/>
        <end position="735"/>
    </location>
</feature>
<proteinExistence type="inferred from homology"/>
<reference evidence="11 12" key="1">
    <citation type="submission" date="2015-09" db="EMBL/GenBank/DDBJ databases">
        <title>Sorangium comparison.</title>
        <authorList>
            <person name="Zaburannyi N."/>
            <person name="Bunk B."/>
            <person name="Overmann J."/>
            <person name="Mueller R."/>
        </authorList>
    </citation>
    <scope>NUCLEOTIDE SEQUENCE [LARGE SCALE GENOMIC DNA]</scope>
    <source>
        <strain evidence="11 12">So ce26</strain>
    </source>
</reference>
<dbReference type="InterPro" id="IPR003918">
    <property type="entry name" value="NADH_UbQ_OxRdtase"/>
</dbReference>
<organism evidence="11 12">
    <name type="scientific">Sorangium cellulosum</name>
    <name type="common">Polyangium cellulosum</name>
    <dbReference type="NCBI Taxonomy" id="56"/>
    <lineage>
        <taxon>Bacteria</taxon>
        <taxon>Pseudomonadati</taxon>
        <taxon>Myxococcota</taxon>
        <taxon>Polyangia</taxon>
        <taxon>Polyangiales</taxon>
        <taxon>Polyangiaceae</taxon>
        <taxon>Sorangium</taxon>
    </lineage>
</organism>
<evidence type="ECO:0000256" key="1">
    <source>
        <dbReference type="ARBA" id="ARBA00004127"/>
    </source>
</evidence>
<feature type="region of interest" description="Disordered" evidence="7">
    <location>
        <begin position="103"/>
        <end position="127"/>
    </location>
</feature>
<feature type="transmembrane region" description="Helical" evidence="8">
    <location>
        <begin position="453"/>
        <end position="473"/>
    </location>
</feature>
<dbReference type="GO" id="GO:0015990">
    <property type="term" value="P:electron transport coupled proton transport"/>
    <property type="evidence" value="ECO:0007669"/>
    <property type="project" value="TreeGrafter"/>
</dbReference>
<feature type="domain" description="NADH:quinone oxidoreductase/Mrp antiporter transmembrane" evidence="10">
    <location>
        <begin position="323"/>
        <end position="630"/>
    </location>
</feature>
<feature type="transmembrane region" description="Helical" evidence="8">
    <location>
        <begin position="582"/>
        <end position="605"/>
    </location>
</feature>
<sequence>MSNLSNLGPGLALAIAARSTSMKLLTSLLAALAVVLGAASPAPAQTADDARALEPRGRIALRAEAPGAPVELTQAGPGEYAGSFTIENTGAAPVKVTRVAVRTSDADPRVPPGVSAALEGGGAAADIPPGERRKVEVRWRAASARARELYGHVVVESDAAPAGPAEPARPLAMGIHAERGRGLGFVGDHLLSILTFLPLLGVVAVFLAHLLRYQDDRKLRLFTVVLMGVNLALAGWLYAGFDRRFTRIDGNDGYQFIEHGVWIRSLHVEYFVGVDGVSISMVLLTAIISFVGALASYSVHDQLKGYLAMYNLLVTGMYGVFIALDLFLFFVFWEVMLLPMYFLIGIWGGPRREYAAIKFFLYTLAGSVFMLLAFIWFYLNAGGSYLVDGQATSRIFSIPELSRVAWAAQGLTILGIAAVKVVWIWLFVAFAIKIPMFPFHTWLPDAHVEAPTAISVILAGVLLKMGTYGILRINFTLLPEATRWAAPAMAAFGVVNILYGAFCAMAQSDLKKLVAYSSVSHMGFTLLALGAMTPQGIQACLVQMFNHGLITGMLFTLVGVVYDRVHTRDIDKFGGLASEMPLYTAFVGFAFMASLGLPGLSGFWGEAMTFIGAFPRYRALTILAAVGVILTAAYHLWALQRMFLGKFRESWRQSKYLEPFGGKFPEISRRELASIAPLAALILLLGFWPRPLLGLIDRGALEVHRLVDRPGPSQIAAADGAAAGRGVLGVLASSR</sequence>
<dbReference type="PRINTS" id="PR01437">
    <property type="entry name" value="NUOXDRDTASE4"/>
</dbReference>
<feature type="transmembrane region" description="Helical" evidence="8">
    <location>
        <begin position="219"/>
        <end position="239"/>
    </location>
</feature>
<dbReference type="NCBIfam" id="TIGR01972">
    <property type="entry name" value="NDH_I_M"/>
    <property type="match status" value="1"/>
</dbReference>
<evidence type="ECO:0000256" key="6">
    <source>
        <dbReference type="RuleBase" id="RU000320"/>
    </source>
</evidence>
<feature type="signal peptide" evidence="9">
    <location>
        <begin position="1"/>
        <end position="44"/>
    </location>
</feature>
<feature type="transmembrane region" description="Helical" evidence="8">
    <location>
        <begin position="672"/>
        <end position="689"/>
    </location>
</feature>
<gene>
    <name evidence="11" type="ORF">SOCE26_089430</name>
</gene>
<dbReference type="GO" id="GO:0016020">
    <property type="term" value="C:membrane"/>
    <property type="evidence" value="ECO:0007669"/>
    <property type="project" value="UniProtKB-SubCell"/>
</dbReference>
<feature type="transmembrane region" description="Helical" evidence="8">
    <location>
        <begin position="406"/>
        <end position="432"/>
    </location>
</feature>
<dbReference type="GO" id="GO:0048039">
    <property type="term" value="F:ubiquinone binding"/>
    <property type="evidence" value="ECO:0007669"/>
    <property type="project" value="TreeGrafter"/>
</dbReference>